<dbReference type="eggNOG" id="ENOG503409Q">
    <property type="taxonomic scope" value="Bacteria"/>
</dbReference>
<gene>
    <name evidence="1" type="ORF">JCM19237_298</name>
</gene>
<evidence type="ECO:0000313" key="1">
    <source>
        <dbReference type="EMBL" id="GAL07918.1"/>
    </source>
</evidence>
<reference evidence="1 2" key="1">
    <citation type="journal article" date="2014" name="Genome Announc.">
        <title>Draft Genome Sequences of Two Vibrionaceae Species, Vibrio ponticus C121 and Photobacterium aphoticum C119, Isolated as Coral Reef Microbiota.</title>
        <authorList>
            <person name="Al-saari N."/>
            <person name="Meirelles P.M."/>
            <person name="Mino S."/>
            <person name="Suda W."/>
            <person name="Oshima K."/>
            <person name="Hattori M."/>
            <person name="Ohkuma M."/>
            <person name="Thompson F.L."/>
            <person name="Gomez-Gil B."/>
            <person name="Sawabe T."/>
            <person name="Sawabe T."/>
        </authorList>
    </citation>
    <scope>NUCLEOTIDE SEQUENCE [LARGE SCALE GENOMIC DNA]</scope>
    <source>
        <strain evidence="1 2">JCM 19237</strain>
    </source>
</reference>
<sequence>MIPKAQLLLVVSLMEAMPLDGTHYKYHHAITYCPNDECYYGYFDQATLNRLQAVGVITILGQHDDDMQCIKLIERDDFLASFAAGVSEARNGSDLHYADYNSNQYAFTAGYQHYQNRNKKKRATAYSLDGENVCHGFVLEDTGEVWKQ</sequence>
<dbReference type="Proteomes" id="UP000029227">
    <property type="component" value="Unassembled WGS sequence"/>
</dbReference>
<dbReference type="AlphaFoldDB" id="A0A090R069"/>
<organism evidence="1 2">
    <name type="scientific">Photobacterium aphoticum</name>
    <dbReference type="NCBI Taxonomy" id="754436"/>
    <lineage>
        <taxon>Bacteria</taxon>
        <taxon>Pseudomonadati</taxon>
        <taxon>Pseudomonadota</taxon>
        <taxon>Gammaproteobacteria</taxon>
        <taxon>Vibrionales</taxon>
        <taxon>Vibrionaceae</taxon>
        <taxon>Photobacterium</taxon>
    </lineage>
</organism>
<dbReference type="EMBL" id="BBMN01000020">
    <property type="protein sequence ID" value="GAL07918.1"/>
    <property type="molecule type" value="Genomic_DNA"/>
</dbReference>
<proteinExistence type="predicted"/>
<name>A0A090R069_9GAMM</name>
<comment type="caution">
    <text evidence="1">The sequence shown here is derived from an EMBL/GenBank/DDBJ whole genome shotgun (WGS) entry which is preliminary data.</text>
</comment>
<protein>
    <submittedName>
        <fullName evidence="1">Uncharacterized protein</fullName>
    </submittedName>
</protein>
<accession>A0A090R069</accession>
<dbReference type="STRING" id="754436.JCM19237_298"/>
<evidence type="ECO:0000313" key="2">
    <source>
        <dbReference type="Proteomes" id="UP000029227"/>
    </source>
</evidence>